<dbReference type="AlphaFoldDB" id="A0A1F8F8Q8"/>
<dbReference type="SUPFAM" id="SSF55347">
    <property type="entry name" value="Glyceraldehyde-3-phosphate dehydrogenase-like, C-terminal domain"/>
    <property type="match status" value="1"/>
</dbReference>
<evidence type="ECO:0000313" key="4">
    <source>
        <dbReference type="Proteomes" id="UP000177167"/>
    </source>
</evidence>
<dbReference type="InterPro" id="IPR020831">
    <property type="entry name" value="GlycerAld/Erythrose_P_DH"/>
</dbReference>
<proteinExistence type="predicted"/>
<organism evidence="3 4">
    <name type="scientific">Candidatus Yanofskybacteria bacterium RIFCSPHIGHO2_02_FULL_41_11</name>
    <dbReference type="NCBI Taxonomy" id="1802675"/>
    <lineage>
        <taxon>Bacteria</taxon>
        <taxon>Candidatus Yanofskyibacteriota</taxon>
    </lineage>
</organism>
<name>A0A1F8F8Q8_9BACT</name>
<reference evidence="3 4" key="1">
    <citation type="journal article" date="2016" name="Nat. Commun.">
        <title>Thousands of microbial genomes shed light on interconnected biogeochemical processes in an aquifer system.</title>
        <authorList>
            <person name="Anantharaman K."/>
            <person name="Brown C.T."/>
            <person name="Hug L.A."/>
            <person name="Sharon I."/>
            <person name="Castelle C.J."/>
            <person name="Probst A.J."/>
            <person name="Thomas B.C."/>
            <person name="Singh A."/>
            <person name="Wilkins M.J."/>
            <person name="Karaoz U."/>
            <person name="Brodie E.L."/>
            <person name="Williams K.H."/>
            <person name="Hubbard S.S."/>
            <person name="Banfield J.F."/>
        </authorList>
    </citation>
    <scope>NUCLEOTIDE SEQUENCE [LARGE SCALE GENOMIC DNA]</scope>
</reference>
<comment type="caution">
    <text evidence="3">The sequence shown here is derived from an EMBL/GenBank/DDBJ whole genome shotgun (WGS) entry which is preliminary data.</text>
</comment>
<dbReference type="GO" id="GO:0016620">
    <property type="term" value="F:oxidoreductase activity, acting on the aldehyde or oxo group of donors, NAD or NADP as acceptor"/>
    <property type="evidence" value="ECO:0007669"/>
    <property type="project" value="InterPro"/>
</dbReference>
<dbReference type="Gene3D" id="3.30.360.10">
    <property type="entry name" value="Dihydrodipicolinate Reductase, domain 2"/>
    <property type="match status" value="1"/>
</dbReference>
<keyword evidence="1" id="KW-0560">Oxidoreductase</keyword>
<dbReference type="Pfam" id="PF02800">
    <property type="entry name" value="Gp_dh_C"/>
    <property type="match status" value="1"/>
</dbReference>
<feature type="domain" description="Glyceraldehyde 3-phosphate dehydrogenase catalytic" evidence="2">
    <location>
        <begin position="56"/>
        <end position="129"/>
    </location>
</feature>
<dbReference type="Gene3D" id="3.40.50.720">
    <property type="entry name" value="NAD(P)-binding Rossmann-like Domain"/>
    <property type="match status" value="1"/>
</dbReference>
<dbReference type="InterPro" id="IPR020829">
    <property type="entry name" value="GlycerAld_3-P_DH_cat"/>
</dbReference>
<accession>A0A1F8F8Q8</accession>
<dbReference type="PANTHER" id="PTHR43148">
    <property type="entry name" value="GLYCERALDEHYDE-3-PHOSPHATE DEHYDROGENASE 2"/>
    <property type="match status" value="1"/>
</dbReference>
<evidence type="ECO:0000256" key="1">
    <source>
        <dbReference type="ARBA" id="ARBA00023002"/>
    </source>
</evidence>
<evidence type="ECO:0000313" key="3">
    <source>
        <dbReference type="EMBL" id="OGN08950.1"/>
    </source>
</evidence>
<dbReference type="Proteomes" id="UP000177167">
    <property type="component" value="Unassembled WGS sequence"/>
</dbReference>
<evidence type="ECO:0000259" key="2">
    <source>
        <dbReference type="Pfam" id="PF02800"/>
    </source>
</evidence>
<protein>
    <recommendedName>
        <fullName evidence="2">Glyceraldehyde 3-phosphate dehydrogenase catalytic domain-containing protein</fullName>
    </recommendedName>
</protein>
<gene>
    <name evidence="3" type="ORF">A3J46_05660</name>
</gene>
<dbReference type="EMBL" id="MGJP01000049">
    <property type="protein sequence ID" value="OGN08950.1"/>
    <property type="molecule type" value="Genomic_DNA"/>
</dbReference>
<sequence length="154" mass="16925">MGEIGSIALPQIVIFGLSANPPGNNHLKIVRKLIRLFEKVIVIPRGTGLNKPSTLETTPRQRKEISKEGLNKMLAAASTQDEWKYRKILGTTSKQLVSHDIVGCEFGSLADLGMTSVINGHMATIGAWYDNEWGYCSMLINHLYKVARVAGFIG</sequence>